<dbReference type="InterPro" id="IPR011105">
    <property type="entry name" value="Cell_wall_hydrolase_SleB"/>
</dbReference>
<dbReference type="Proteomes" id="UP000192468">
    <property type="component" value="Unassembled WGS sequence"/>
</dbReference>
<evidence type="ECO:0000313" key="4">
    <source>
        <dbReference type="Proteomes" id="UP000192468"/>
    </source>
</evidence>
<keyword evidence="1" id="KW-0732">Signal</keyword>
<evidence type="ECO:0000313" key="3">
    <source>
        <dbReference type="EMBL" id="SMC29247.1"/>
    </source>
</evidence>
<evidence type="ECO:0000256" key="1">
    <source>
        <dbReference type="SAM" id="SignalP"/>
    </source>
</evidence>
<feature type="chain" id="PRO_5010717166" evidence="1">
    <location>
        <begin position="25"/>
        <end position="190"/>
    </location>
</feature>
<feature type="domain" description="Cell wall hydrolase SleB" evidence="2">
    <location>
        <begin position="88"/>
        <end position="187"/>
    </location>
</feature>
<reference evidence="3 4" key="1">
    <citation type="submission" date="2017-04" db="EMBL/GenBank/DDBJ databases">
        <authorList>
            <person name="Afonso C.L."/>
            <person name="Miller P.J."/>
            <person name="Scott M.A."/>
            <person name="Spackman E."/>
            <person name="Goraichik I."/>
            <person name="Dimitrov K.M."/>
            <person name="Suarez D.L."/>
            <person name="Swayne D.E."/>
        </authorList>
    </citation>
    <scope>NUCLEOTIDE SEQUENCE [LARGE SCALE GENOMIC DNA]</scope>
    <source>
        <strain evidence="3 4">DSM 12555</strain>
    </source>
</reference>
<name>A0A1W1XZF5_9CLOT</name>
<gene>
    <name evidence="3" type="ORF">SAMN02745134_03815</name>
</gene>
<organism evidence="3 4">
    <name type="scientific">Clostridium acidisoli DSM 12555</name>
    <dbReference type="NCBI Taxonomy" id="1121291"/>
    <lineage>
        <taxon>Bacteria</taxon>
        <taxon>Bacillati</taxon>
        <taxon>Bacillota</taxon>
        <taxon>Clostridia</taxon>
        <taxon>Eubacteriales</taxon>
        <taxon>Clostridiaceae</taxon>
        <taxon>Clostridium</taxon>
    </lineage>
</organism>
<dbReference type="OrthoDB" id="9785345at2"/>
<dbReference type="STRING" id="1121291.SAMN02745134_03815"/>
<keyword evidence="4" id="KW-1185">Reference proteome</keyword>
<dbReference type="RefSeq" id="WP_084117787.1">
    <property type="nucleotide sequence ID" value="NZ_FWXH01000039.1"/>
</dbReference>
<feature type="signal peptide" evidence="1">
    <location>
        <begin position="1"/>
        <end position="24"/>
    </location>
</feature>
<proteinExistence type="predicted"/>
<dbReference type="InterPro" id="IPR042047">
    <property type="entry name" value="SleB_dom1"/>
</dbReference>
<dbReference type="GO" id="GO:0016787">
    <property type="term" value="F:hydrolase activity"/>
    <property type="evidence" value="ECO:0007669"/>
    <property type="project" value="InterPro"/>
</dbReference>
<accession>A0A1W1XZF5</accession>
<sequence>MKKFIWAVLCISFLGMLPPSISNAQVLSKNVTYNNGGSPPYVNRGSTNLYKQNSDTVEVFNHDGRAFTITNQDIDLMAKVVYKESNAEPYEGKVAVASVILNRLKNNQFPKSIDGVVKQRYAFSCVVDGRIDAAPNKSCYDAVYDALNGKDPTSSALFFYNPKTSSSTWMDTIKKYNVKPIGNHVFFVAY</sequence>
<dbReference type="Gene3D" id="6.20.240.60">
    <property type="match status" value="1"/>
</dbReference>
<dbReference type="EMBL" id="FWXH01000039">
    <property type="protein sequence ID" value="SMC29247.1"/>
    <property type="molecule type" value="Genomic_DNA"/>
</dbReference>
<dbReference type="Pfam" id="PF07486">
    <property type="entry name" value="Hydrolase_2"/>
    <property type="match status" value="1"/>
</dbReference>
<evidence type="ECO:0000259" key="2">
    <source>
        <dbReference type="Pfam" id="PF07486"/>
    </source>
</evidence>
<protein>
    <submittedName>
        <fullName evidence="3">N-acetylmuramoyl-L-alanine amidase</fullName>
    </submittedName>
</protein>
<dbReference type="AlphaFoldDB" id="A0A1W1XZF5"/>
<dbReference type="Gene3D" id="1.10.10.2520">
    <property type="entry name" value="Cell wall hydrolase SleB, domain 1"/>
    <property type="match status" value="1"/>
</dbReference>